<name>A0A067R0Q7_ZOONE</name>
<dbReference type="InterPro" id="IPR045371">
    <property type="entry name" value="ADAMTS_CR_3"/>
</dbReference>
<keyword evidence="5" id="KW-0677">Repeat</keyword>
<dbReference type="Pfam" id="PF19030">
    <property type="entry name" value="TSP1_ADAMTS"/>
    <property type="match status" value="11"/>
</dbReference>
<dbReference type="SUPFAM" id="SSF82895">
    <property type="entry name" value="TSP-1 type 1 repeat"/>
    <property type="match status" value="11"/>
</dbReference>
<dbReference type="Proteomes" id="UP000027135">
    <property type="component" value="Unassembled WGS sequence"/>
</dbReference>
<dbReference type="PANTHER" id="PTHR13723:SF278">
    <property type="entry name" value="ADAM METALLOPEPTIDASE WITH THROMBOSPONDIN TYPE 1 MOTIF A, ISOFORM B"/>
    <property type="match status" value="1"/>
</dbReference>
<evidence type="ECO:0000256" key="3">
    <source>
        <dbReference type="ARBA" id="ARBA00022723"/>
    </source>
</evidence>
<dbReference type="InterPro" id="IPR036383">
    <property type="entry name" value="TSP1_rpt_sf"/>
</dbReference>
<evidence type="ECO:0000256" key="4">
    <source>
        <dbReference type="ARBA" id="ARBA00022729"/>
    </source>
</evidence>
<dbReference type="PROSITE" id="PS50092">
    <property type="entry name" value="TSP1"/>
    <property type="match status" value="10"/>
</dbReference>
<feature type="disulfide bond" evidence="7">
    <location>
        <begin position="19"/>
        <end position="31"/>
    </location>
</feature>
<dbReference type="Gene3D" id="2.20.100.10">
    <property type="entry name" value="Thrombospondin type-1 (TSP1) repeat"/>
    <property type="match status" value="10"/>
</dbReference>
<dbReference type="Pfam" id="PF05986">
    <property type="entry name" value="ADAMTS_spacer1"/>
    <property type="match status" value="1"/>
</dbReference>
<dbReference type="Pfam" id="PF19236">
    <property type="entry name" value="ADAMTS_CR_3"/>
    <property type="match status" value="1"/>
</dbReference>
<evidence type="ECO:0000259" key="8">
    <source>
        <dbReference type="PROSITE" id="PS51046"/>
    </source>
</evidence>
<accession>A0A067R0Q7</accession>
<evidence type="ECO:0000256" key="5">
    <source>
        <dbReference type="ARBA" id="ARBA00022737"/>
    </source>
</evidence>
<dbReference type="EMBL" id="KK852791">
    <property type="protein sequence ID" value="KDR16488.1"/>
    <property type="molecule type" value="Genomic_DNA"/>
</dbReference>
<dbReference type="GO" id="GO:0005576">
    <property type="term" value="C:extracellular region"/>
    <property type="evidence" value="ECO:0007669"/>
    <property type="project" value="UniProtKB-SubCell"/>
</dbReference>
<dbReference type="AlphaFoldDB" id="A0A067R0Q7"/>
<dbReference type="InterPro" id="IPR012314">
    <property type="entry name" value="Pept_M12B_GON-ADAMTSs"/>
</dbReference>
<feature type="disulfide bond" evidence="7">
    <location>
        <begin position="4"/>
        <end position="41"/>
    </location>
</feature>
<dbReference type="InterPro" id="IPR000884">
    <property type="entry name" value="TSP1_rpt"/>
</dbReference>
<dbReference type="GO" id="GO:0030198">
    <property type="term" value="P:extracellular matrix organization"/>
    <property type="evidence" value="ECO:0007669"/>
    <property type="project" value="InterPro"/>
</dbReference>
<proteinExistence type="predicted"/>
<dbReference type="FunFam" id="2.20.100.10:FF:000005">
    <property type="entry name" value="ADAM metallopeptidase with thrombospondin type 1 motif 9"/>
    <property type="match status" value="7"/>
</dbReference>
<dbReference type="InterPro" id="IPR013273">
    <property type="entry name" value="ADAMTS/ADAMTS-like"/>
</dbReference>
<dbReference type="Pfam" id="PF00090">
    <property type="entry name" value="TSP_1"/>
    <property type="match status" value="1"/>
</dbReference>
<dbReference type="GO" id="GO:0031012">
    <property type="term" value="C:extracellular matrix"/>
    <property type="evidence" value="ECO:0007669"/>
    <property type="project" value="TreeGrafter"/>
</dbReference>
<dbReference type="FunCoup" id="A0A067R0Q7">
    <property type="interactions" value="59"/>
</dbReference>
<comment type="subcellular location">
    <subcellularLocation>
        <location evidence="1">Secreted</location>
    </subcellularLocation>
</comment>
<organism evidence="9 10">
    <name type="scientific">Zootermopsis nevadensis</name>
    <name type="common">Dampwood termite</name>
    <dbReference type="NCBI Taxonomy" id="136037"/>
    <lineage>
        <taxon>Eukaryota</taxon>
        <taxon>Metazoa</taxon>
        <taxon>Ecdysozoa</taxon>
        <taxon>Arthropoda</taxon>
        <taxon>Hexapoda</taxon>
        <taxon>Insecta</taxon>
        <taxon>Pterygota</taxon>
        <taxon>Neoptera</taxon>
        <taxon>Polyneoptera</taxon>
        <taxon>Dictyoptera</taxon>
        <taxon>Blattodea</taxon>
        <taxon>Blattoidea</taxon>
        <taxon>Termitoidae</taxon>
        <taxon>Termopsidae</taxon>
        <taxon>Zootermopsis</taxon>
    </lineage>
</organism>
<evidence type="ECO:0000256" key="6">
    <source>
        <dbReference type="ARBA" id="ARBA00023157"/>
    </source>
</evidence>
<feature type="domain" description="GON" evidence="8">
    <location>
        <begin position="1076"/>
        <end position="1266"/>
    </location>
</feature>
<dbReference type="GO" id="GO:0006508">
    <property type="term" value="P:proteolysis"/>
    <property type="evidence" value="ECO:0007669"/>
    <property type="project" value="TreeGrafter"/>
</dbReference>
<dbReference type="PRINTS" id="PR01857">
    <property type="entry name" value="ADAMTSFAMILY"/>
</dbReference>
<dbReference type="Pfam" id="PF08685">
    <property type="entry name" value="GON"/>
    <property type="match status" value="1"/>
</dbReference>
<keyword evidence="6 7" id="KW-1015">Disulfide bond</keyword>
<feature type="disulfide bond" evidence="7">
    <location>
        <begin position="8"/>
        <end position="46"/>
    </location>
</feature>
<keyword evidence="10" id="KW-1185">Reference proteome</keyword>
<reference evidence="9 10" key="1">
    <citation type="journal article" date="2014" name="Nat. Commun.">
        <title>Molecular traces of alternative social organization in a termite genome.</title>
        <authorList>
            <person name="Terrapon N."/>
            <person name="Li C."/>
            <person name="Robertson H.M."/>
            <person name="Ji L."/>
            <person name="Meng X."/>
            <person name="Booth W."/>
            <person name="Chen Z."/>
            <person name="Childers C.P."/>
            <person name="Glastad K.M."/>
            <person name="Gokhale K."/>
            <person name="Gowin J."/>
            <person name="Gronenberg W."/>
            <person name="Hermansen R.A."/>
            <person name="Hu H."/>
            <person name="Hunt B.G."/>
            <person name="Huylmans A.K."/>
            <person name="Khalil S.M."/>
            <person name="Mitchell R.D."/>
            <person name="Munoz-Torres M.C."/>
            <person name="Mustard J.A."/>
            <person name="Pan H."/>
            <person name="Reese J.T."/>
            <person name="Scharf M.E."/>
            <person name="Sun F."/>
            <person name="Vogel H."/>
            <person name="Xiao J."/>
            <person name="Yang W."/>
            <person name="Yang Z."/>
            <person name="Yang Z."/>
            <person name="Zhou J."/>
            <person name="Zhu J."/>
            <person name="Brent C.S."/>
            <person name="Elsik C.G."/>
            <person name="Goodisman M.A."/>
            <person name="Liberles D.A."/>
            <person name="Roe R.M."/>
            <person name="Vargo E.L."/>
            <person name="Vilcinskas A."/>
            <person name="Wang J."/>
            <person name="Bornberg-Bauer E."/>
            <person name="Korb J."/>
            <person name="Zhang G."/>
            <person name="Liebig J."/>
        </authorList>
    </citation>
    <scope>NUCLEOTIDE SEQUENCE [LARGE SCALE GENOMIC DNA]</scope>
    <source>
        <tissue evidence="9">Whole organism</tissue>
    </source>
</reference>
<dbReference type="InterPro" id="IPR050439">
    <property type="entry name" value="ADAMTS_ADAMTS-like"/>
</dbReference>
<dbReference type="InParanoid" id="A0A067R0Q7"/>
<evidence type="ECO:0000256" key="1">
    <source>
        <dbReference type="ARBA" id="ARBA00004613"/>
    </source>
</evidence>
<dbReference type="GO" id="GO:0004222">
    <property type="term" value="F:metalloendopeptidase activity"/>
    <property type="evidence" value="ECO:0007669"/>
    <property type="project" value="InterPro"/>
</dbReference>
<dbReference type="eggNOG" id="KOG3538">
    <property type="taxonomic scope" value="Eukaryota"/>
</dbReference>
<sequence>FGECSRTCGGGVKKSVRHCNKPIPSNGGRYCTGRREKYRSCGARECPPGSKGFREEQCAVFNNNNYNIQGLPEDVKWVPKYGGISPDERCKLYCRVHGTSAYYPLKEKVVDGTPCGPDTYDICVNGICKPAGCNHMLGSSMQLDMCGKCGGDNSTCISIKGSYNNSTYGYTRVVRIPAGSSNLDIRQYGHKGITDDNYLALVDEDTGEYILNGGFMVSIFRKILLFGGATLEYTGSQTVVERVNSSSRPLKKDLILEVLSVGRLYPPNITFQYTVQRSTQYRWELRDKWTACDKVCNGERWPLPLCVKMDNSQHVPDEHCAGLRQLSRYIESCNTHCILKWRTWPITECSTHCGHGKQTLGLQCVQQFHDSNIGDNTVHNSSCAHLYKPTEVVDCEGPCNSTHWEFGMWSQCSKTCGGGTQTRSAHCVDERGWPKDESDCKQSDPPVVERPCGTQECPKWVLGESSPCSVTCGVGERKNSLWCQVGNRIVAPRYCDSQPVPPYKEVCTREPCASWHHGSWQQCSVTCGTGVSVRTVTCRSLDGKEVSESSCSTIENKPASSQKCTRQACQHEIPVRVITSVLNLNFLRGVWKASDWGSCSVTCGDGIRQRAVICIDSSLGTPIDKEHCTEALFVATEESCKQPTCASWRVGVWKPCSVSCGKGISTREVMCIDSASNTVLSNDQACSDHNLAQPDREKECYIRDCPDESSLEYPNHDGMNDMGKDLNNAGYMWRTGPWGECSKSCGTGYMRRMVACPSEDGNDGIECNKADRPVDRIACNTDPCPAWNTGGWSECNKSCGEGGYQHRQVRCQSHTGEILADTSCSALERPDEKHECDLPQCHINYSHTNLKPIAKEYQWRTGMWSQCSRTCGQGERNRRVVCVEVPANTYPYEQSVNHHWHGSTFFDSQYRKQYRDWRLVERQQRLKPKLLNETDIVVSSVKCDHRHMPKAVRGCIKQCPFSWFEGEWSECSQSCGHGIQQRTVQCHHLDLVVSEDECNPTERPSEQRNCFNSNCQDEFYWVPGEWQDCSHSCGRKGRQQRHLYCYHRDGKKVTRNNCVRAPRPLRKRKCNQHRCSFTSCLDVQQKLQAREDKEYTLQIMGINVSIYCHGMSTDGPQEYLSLPAGEDENFSEIYDRRLVSPDTCPYNGQRRDNCSCVVDSNGKAQLTMYSKVRLNITSLRVITQDGTFSRQVKGQHGRVPYGQAGDCYSKAECPQGRFSINLVGTNFIVSVFTRWEGKGSKPSKKIHWSEGNQKVSGKCGGYCGTC</sequence>
<dbReference type="Gene3D" id="2.60.120.830">
    <property type="match status" value="1"/>
</dbReference>
<dbReference type="OMA" id="RWITEDV"/>
<evidence type="ECO:0000313" key="10">
    <source>
        <dbReference type="Proteomes" id="UP000027135"/>
    </source>
</evidence>
<feature type="non-terminal residue" evidence="9">
    <location>
        <position position="1"/>
    </location>
</feature>
<dbReference type="InterPro" id="IPR010294">
    <property type="entry name" value="ADAMTS_spacer1"/>
</dbReference>
<dbReference type="PROSITE" id="PS51046">
    <property type="entry name" value="GON"/>
    <property type="match status" value="1"/>
</dbReference>
<dbReference type="PANTHER" id="PTHR13723">
    <property type="entry name" value="ADAMTS A DISINTEGRIN AND METALLOPROTEASE WITH THROMBOSPONDIN MOTIFS PROTEASE"/>
    <property type="match status" value="1"/>
</dbReference>
<dbReference type="SMART" id="SM00209">
    <property type="entry name" value="TSP1"/>
    <property type="match status" value="12"/>
</dbReference>
<evidence type="ECO:0000256" key="2">
    <source>
        <dbReference type="ARBA" id="ARBA00022525"/>
    </source>
</evidence>
<dbReference type="GO" id="GO:0008270">
    <property type="term" value="F:zinc ion binding"/>
    <property type="evidence" value="ECO:0007669"/>
    <property type="project" value="InterPro"/>
</dbReference>
<evidence type="ECO:0000256" key="7">
    <source>
        <dbReference type="PIRSR" id="PIRSR613273-3"/>
    </source>
</evidence>
<keyword evidence="2" id="KW-0964">Secreted</keyword>
<keyword evidence="3" id="KW-0479">Metal-binding</keyword>
<evidence type="ECO:0000313" key="9">
    <source>
        <dbReference type="EMBL" id="KDR16488.1"/>
    </source>
</evidence>
<gene>
    <name evidence="9" type="ORF">L798_08797</name>
</gene>
<feature type="non-terminal residue" evidence="9">
    <location>
        <position position="1266"/>
    </location>
</feature>
<protein>
    <recommendedName>
        <fullName evidence="8">GON domain-containing protein</fullName>
    </recommendedName>
</protein>
<keyword evidence="4" id="KW-0732">Signal</keyword>